<accession>A0A564MBI5</accession>
<dbReference type="InterPro" id="IPR031860">
    <property type="entry name" value="DUF4754"/>
</dbReference>
<dbReference type="Pfam" id="PF15946">
    <property type="entry name" value="DUF4754"/>
    <property type="match status" value="1"/>
</dbReference>
<evidence type="ECO:0000313" key="2">
    <source>
        <dbReference type="Proteomes" id="UP000318370"/>
    </source>
</evidence>
<dbReference type="EMBL" id="CABGHF010000026">
    <property type="protein sequence ID" value="VUS91117.1"/>
    <property type="molecule type" value="Genomic_DNA"/>
</dbReference>
<sequence>MKRLYAEQINKMLEDYYFNLENNPQGRESHYGVLASGVQHIYGAAFCMNDDDALSDLRPFVSAIMNGEIPSPAAIEFAV</sequence>
<protein>
    <recommendedName>
        <fullName evidence="3">DUF4754 domain-containing protein</fullName>
    </recommendedName>
</protein>
<dbReference type="AlphaFoldDB" id="A0A564MBI5"/>
<proteinExistence type="predicted"/>
<evidence type="ECO:0008006" key="3">
    <source>
        <dbReference type="Google" id="ProtNLM"/>
    </source>
</evidence>
<reference evidence="1 2" key="1">
    <citation type="submission" date="2019-07" db="EMBL/GenBank/DDBJ databases">
        <authorList>
            <person name="Brisse S."/>
            <person name="Rodrigues C."/>
            <person name="Thorpe H."/>
        </authorList>
    </citation>
    <scope>NUCLEOTIDE SEQUENCE [LARGE SCALE GENOMIC DNA]</scope>
    <source>
        <strain evidence="1">SB6408</strain>
    </source>
</reference>
<dbReference type="Proteomes" id="UP000318370">
    <property type="component" value="Unassembled WGS sequence"/>
</dbReference>
<dbReference type="RefSeq" id="WP_142463550.1">
    <property type="nucleotide sequence ID" value="NZ_CABGHF010000026.1"/>
</dbReference>
<organism evidence="1 2">
    <name type="scientific">Klebsiella spallanzanii</name>
    <dbReference type="NCBI Taxonomy" id="2587528"/>
    <lineage>
        <taxon>Bacteria</taxon>
        <taxon>Pseudomonadati</taxon>
        <taxon>Pseudomonadota</taxon>
        <taxon>Gammaproteobacteria</taxon>
        <taxon>Enterobacterales</taxon>
        <taxon>Enterobacteriaceae</taxon>
        <taxon>Klebsiella/Raoultella group</taxon>
        <taxon>Klebsiella</taxon>
    </lineage>
</organism>
<gene>
    <name evidence="1" type="ORF">SB6408_05705</name>
</gene>
<name>A0A564MBI5_9ENTR</name>
<evidence type="ECO:0000313" key="1">
    <source>
        <dbReference type="EMBL" id="VUS91117.1"/>
    </source>
</evidence>